<dbReference type="GO" id="GO:0030313">
    <property type="term" value="C:cell envelope"/>
    <property type="evidence" value="ECO:0007669"/>
    <property type="project" value="UniProtKB-SubCell"/>
</dbReference>
<dbReference type="EMBL" id="JACCCF010000001">
    <property type="protein sequence ID" value="NYE43469.1"/>
    <property type="molecule type" value="Genomic_DNA"/>
</dbReference>
<keyword evidence="4" id="KW-1133">Transmembrane helix</keyword>
<comment type="caution">
    <text evidence="6">The sequence shown here is derived from an EMBL/GenBank/DDBJ whole genome shotgun (WGS) entry which is preliminary data.</text>
</comment>
<evidence type="ECO:0000313" key="6">
    <source>
        <dbReference type="EMBL" id="GFM99938.1"/>
    </source>
</evidence>
<evidence type="ECO:0000256" key="3">
    <source>
        <dbReference type="SAM" id="MobiDB-lite"/>
    </source>
</evidence>
<sequence length="414" mass="42500">MSNETEQRPGSGGFAAGAPGTDGDSWSAPPADVRGTAGTEGTEGPEGTDDERPPRRRRRSLLLLAVALVVLAAAGAAVGVLGGDDGPAAGPGAPRTATATVTRTDLVQTQRVDGTLGYDGRYTVAGTGRSMVTWLPDVGDTLERGDRAYAVDGNPVPLFYGGTPLFRELSPGVGDGPDVRVLKRNLKKLGHGDQLADDSHFSPGTADAVRRWQDALGREETGTVSPGDALVEPGPVRVTETLGIIGAPAEGPLLTLSGTERIVTVDMPVAQQQLARKGASVRIQLPGGATTDGKVTRVGTVARAPQSDARGENTDTGDTATRDATVAVRVSLSSPEDVGALDGAPVSVDFTSDRREDVLAVPVPALLALAEGGYAVETPEGRLVPVRLGAFAQGKVEVSGNGLTEGMRVEVPRT</sequence>
<dbReference type="AlphaFoldDB" id="A0A7J0CC06"/>
<evidence type="ECO:0000313" key="9">
    <source>
        <dbReference type="Proteomes" id="UP000530403"/>
    </source>
</evidence>
<comment type="subcellular location">
    <subcellularLocation>
        <location evidence="1">Cell envelope</location>
    </subcellularLocation>
</comment>
<dbReference type="RefSeq" id="WP_218578055.1">
    <property type="nucleotide sequence ID" value="NZ_BAAAUE010000013.1"/>
</dbReference>
<dbReference type="InterPro" id="IPR036366">
    <property type="entry name" value="PGBDSf"/>
</dbReference>
<dbReference type="Gene3D" id="1.10.101.10">
    <property type="entry name" value="PGBD-like superfamily/PGBD"/>
    <property type="match status" value="1"/>
</dbReference>
<dbReference type="InterPro" id="IPR002477">
    <property type="entry name" value="Peptidoglycan-bd-like"/>
</dbReference>
<evidence type="ECO:0000256" key="4">
    <source>
        <dbReference type="SAM" id="Phobius"/>
    </source>
</evidence>
<keyword evidence="2" id="KW-0175">Coiled coil</keyword>
<evidence type="ECO:0000259" key="5">
    <source>
        <dbReference type="Pfam" id="PF01471"/>
    </source>
</evidence>
<keyword evidence="8" id="KW-1185">Reference proteome</keyword>
<gene>
    <name evidence="7" type="ORF">HEB29_004480</name>
    <name evidence="6" type="ORF">Sfulv_47490</name>
</gene>
<name>A0A7J0CC06_9ACTN</name>
<organism evidence="6 8">
    <name type="scientific">Streptomyces fulvorobeus</name>
    <dbReference type="NCBI Taxonomy" id="284028"/>
    <lineage>
        <taxon>Bacteria</taxon>
        <taxon>Bacillati</taxon>
        <taxon>Actinomycetota</taxon>
        <taxon>Actinomycetes</taxon>
        <taxon>Kitasatosporales</taxon>
        <taxon>Streptomycetaceae</taxon>
        <taxon>Streptomyces</taxon>
    </lineage>
</organism>
<dbReference type="PANTHER" id="PTHR32347">
    <property type="entry name" value="EFFLUX SYSTEM COMPONENT YKNX-RELATED"/>
    <property type="match status" value="1"/>
</dbReference>
<reference evidence="6 8" key="1">
    <citation type="submission" date="2020-05" db="EMBL/GenBank/DDBJ databases">
        <title>Whole genome shotgun sequence of Streptomyces fulvorobeus NBRC 15897.</title>
        <authorList>
            <person name="Komaki H."/>
            <person name="Tamura T."/>
        </authorList>
    </citation>
    <scope>NUCLEOTIDE SEQUENCE [LARGE SCALE GENOMIC DNA]</scope>
    <source>
        <strain evidence="6 8">NBRC 15897</strain>
    </source>
</reference>
<dbReference type="EMBL" id="BLWC01000001">
    <property type="protein sequence ID" value="GFM99938.1"/>
    <property type="molecule type" value="Genomic_DNA"/>
</dbReference>
<evidence type="ECO:0000313" key="8">
    <source>
        <dbReference type="Proteomes" id="UP000498980"/>
    </source>
</evidence>
<protein>
    <submittedName>
        <fullName evidence="6">Peptidoglycan-binding protein</fullName>
    </submittedName>
</protein>
<accession>A0A7J0CC06</accession>
<feature type="domain" description="Peptidoglycan binding-like" evidence="5">
    <location>
        <begin position="176"/>
        <end position="226"/>
    </location>
</feature>
<keyword evidence="4" id="KW-0812">Transmembrane</keyword>
<feature type="transmembrane region" description="Helical" evidence="4">
    <location>
        <begin position="61"/>
        <end position="81"/>
    </location>
</feature>
<evidence type="ECO:0000256" key="1">
    <source>
        <dbReference type="ARBA" id="ARBA00004196"/>
    </source>
</evidence>
<dbReference type="SUPFAM" id="SSF47090">
    <property type="entry name" value="PGBD-like"/>
    <property type="match status" value="1"/>
</dbReference>
<dbReference type="Proteomes" id="UP000530403">
    <property type="component" value="Unassembled WGS sequence"/>
</dbReference>
<evidence type="ECO:0000313" key="7">
    <source>
        <dbReference type="EMBL" id="NYE43469.1"/>
    </source>
</evidence>
<dbReference type="InterPro" id="IPR050465">
    <property type="entry name" value="UPF0194_transport"/>
</dbReference>
<reference evidence="7 9" key="2">
    <citation type="submission" date="2020-07" db="EMBL/GenBank/DDBJ databases">
        <title>Sequencing the genomes of 1000 actinobacteria strains.</title>
        <authorList>
            <person name="Klenk H.-P."/>
        </authorList>
    </citation>
    <scope>NUCLEOTIDE SEQUENCE [LARGE SCALE GENOMIC DNA]</scope>
    <source>
        <strain evidence="7 9">DSM 41455</strain>
    </source>
</reference>
<keyword evidence="4" id="KW-0472">Membrane</keyword>
<dbReference type="PANTHER" id="PTHR32347:SF29">
    <property type="entry name" value="UPF0194 MEMBRANE PROTEIN YBHG"/>
    <property type="match status" value="1"/>
</dbReference>
<feature type="region of interest" description="Disordered" evidence="3">
    <location>
        <begin position="1"/>
        <end position="56"/>
    </location>
</feature>
<dbReference type="Pfam" id="PF01471">
    <property type="entry name" value="PG_binding_1"/>
    <property type="match status" value="1"/>
</dbReference>
<dbReference type="InterPro" id="IPR036365">
    <property type="entry name" value="PGBD-like_sf"/>
</dbReference>
<proteinExistence type="predicted"/>
<dbReference type="Proteomes" id="UP000498980">
    <property type="component" value="Unassembled WGS sequence"/>
</dbReference>
<evidence type="ECO:0000256" key="2">
    <source>
        <dbReference type="ARBA" id="ARBA00023054"/>
    </source>
</evidence>